<keyword evidence="4" id="KW-1185">Reference proteome</keyword>
<dbReference type="Proteomes" id="UP001163823">
    <property type="component" value="Chromosome 10"/>
</dbReference>
<evidence type="ECO:0000256" key="1">
    <source>
        <dbReference type="SAM" id="MobiDB-lite"/>
    </source>
</evidence>
<feature type="transmembrane region" description="Helical" evidence="2">
    <location>
        <begin position="180"/>
        <end position="197"/>
    </location>
</feature>
<feature type="transmembrane region" description="Helical" evidence="2">
    <location>
        <begin position="155"/>
        <end position="174"/>
    </location>
</feature>
<evidence type="ECO:0000313" key="3">
    <source>
        <dbReference type="EMBL" id="KAJ7953372.1"/>
    </source>
</evidence>
<organism evidence="3 4">
    <name type="scientific">Quillaja saponaria</name>
    <name type="common">Soap bark tree</name>
    <dbReference type="NCBI Taxonomy" id="32244"/>
    <lineage>
        <taxon>Eukaryota</taxon>
        <taxon>Viridiplantae</taxon>
        <taxon>Streptophyta</taxon>
        <taxon>Embryophyta</taxon>
        <taxon>Tracheophyta</taxon>
        <taxon>Spermatophyta</taxon>
        <taxon>Magnoliopsida</taxon>
        <taxon>eudicotyledons</taxon>
        <taxon>Gunneridae</taxon>
        <taxon>Pentapetalae</taxon>
        <taxon>rosids</taxon>
        <taxon>fabids</taxon>
        <taxon>Fabales</taxon>
        <taxon>Quillajaceae</taxon>
        <taxon>Quillaja</taxon>
    </lineage>
</organism>
<keyword evidence="2" id="KW-0472">Membrane</keyword>
<feature type="transmembrane region" description="Helical" evidence="2">
    <location>
        <begin position="126"/>
        <end position="143"/>
    </location>
</feature>
<protein>
    <submittedName>
        <fullName evidence="3">Major facilitator superfamily domain containing protein</fullName>
    </submittedName>
</protein>
<accession>A0AAD7L921</accession>
<gene>
    <name evidence="3" type="ORF">O6P43_025084</name>
</gene>
<dbReference type="InterPro" id="IPR036259">
    <property type="entry name" value="MFS_trans_sf"/>
</dbReference>
<dbReference type="KEGG" id="qsa:O6P43_025084"/>
<feature type="region of interest" description="Disordered" evidence="1">
    <location>
        <begin position="509"/>
        <end position="532"/>
    </location>
</feature>
<dbReference type="EMBL" id="JARAOO010000010">
    <property type="protein sequence ID" value="KAJ7953372.1"/>
    <property type="molecule type" value="Genomic_DNA"/>
</dbReference>
<dbReference type="CDD" id="cd06174">
    <property type="entry name" value="MFS"/>
    <property type="match status" value="1"/>
</dbReference>
<dbReference type="PANTHER" id="PTHR37891">
    <property type="entry name" value="OS06G0113900 PROTEIN"/>
    <property type="match status" value="1"/>
</dbReference>
<feature type="transmembrane region" description="Helical" evidence="2">
    <location>
        <begin position="471"/>
        <end position="489"/>
    </location>
</feature>
<sequence length="532" mass="58608">MEEVNVEGESTGASPVDVNDTAMRIERAREVYKSYADLQDKPSTTEVWGWYLYGLCSYFIQTVLIPIVFPLIISQLVHLPYDPVQDRLKTHQEMVCTEKEIRLYHRLTDRTVTINGSKFSPLEWTSISWAIGLITAAPILGFISHHLDHGNKQPFITLAATAIGAISCLPTGFFKTVLIFPPYIATIVAAITVAIASHTRHLGLMIRGYSGPTLNKSQFPIRQGVSSWLSLYSTAAGCLGSAIISSFTYYMLKEPIENEFTSLWVVSIFSGLKWLIGIFHVFSAIRPSLASPTSSNLSSKLTPLFSIFKYPHAIGALAGIFFSSFTSMSIFTGGVIFLVGQLCLKPVFLLSFWLIYFVLPLISMPLLRPLEHLLKTNSVKMQVFGFLLSTLTSGFGFYYFDKNWQRQHLMIFAAIQSISAGVLHAHGRVLLLHCSPSGKEGAFSVWFSWMKGIGMCAGFTLGSVLPGNIKASFGTAFCSAICGIIVLIFGNVSDFGGAVDAGHVREYSERGSPVSGLDERVETKESLHMQNP</sequence>
<reference evidence="3" key="1">
    <citation type="journal article" date="2023" name="Science">
        <title>Elucidation of the pathway for biosynthesis of saponin adjuvants from the soapbark tree.</title>
        <authorList>
            <person name="Reed J."/>
            <person name="Orme A."/>
            <person name="El-Demerdash A."/>
            <person name="Owen C."/>
            <person name="Martin L.B.B."/>
            <person name="Misra R.C."/>
            <person name="Kikuchi S."/>
            <person name="Rejzek M."/>
            <person name="Martin A.C."/>
            <person name="Harkess A."/>
            <person name="Leebens-Mack J."/>
            <person name="Louveau T."/>
            <person name="Stephenson M.J."/>
            <person name="Osbourn A."/>
        </authorList>
    </citation>
    <scope>NUCLEOTIDE SEQUENCE</scope>
    <source>
        <strain evidence="3">S10</strain>
    </source>
</reference>
<dbReference type="SUPFAM" id="SSF103473">
    <property type="entry name" value="MFS general substrate transporter"/>
    <property type="match status" value="1"/>
</dbReference>
<feature type="transmembrane region" description="Helical" evidence="2">
    <location>
        <begin position="443"/>
        <end position="465"/>
    </location>
</feature>
<keyword evidence="2" id="KW-1133">Transmembrane helix</keyword>
<feature type="transmembrane region" description="Helical" evidence="2">
    <location>
        <begin position="379"/>
        <end position="399"/>
    </location>
</feature>
<feature type="transmembrane region" description="Helical" evidence="2">
    <location>
        <begin position="229"/>
        <end position="252"/>
    </location>
</feature>
<dbReference type="PANTHER" id="PTHR37891:SF1">
    <property type="entry name" value="OS06G0113900 PROTEIN"/>
    <property type="match status" value="1"/>
</dbReference>
<dbReference type="Gene3D" id="1.20.1250.20">
    <property type="entry name" value="MFS general substrate transporter like domains"/>
    <property type="match status" value="1"/>
</dbReference>
<feature type="transmembrane region" description="Helical" evidence="2">
    <location>
        <begin position="314"/>
        <end position="340"/>
    </location>
</feature>
<feature type="transmembrane region" description="Helical" evidence="2">
    <location>
        <begin position="50"/>
        <end position="73"/>
    </location>
</feature>
<keyword evidence="2" id="KW-0812">Transmembrane</keyword>
<dbReference type="AlphaFoldDB" id="A0AAD7L921"/>
<name>A0AAD7L921_QUISA</name>
<comment type="caution">
    <text evidence="3">The sequence shown here is derived from an EMBL/GenBank/DDBJ whole genome shotgun (WGS) entry which is preliminary data.</text>
</comment>
<feature type="transmembrane region" description="Helical" evidence="2">
    <location>
        <begin position="411"/>
        <end position="431"/>
    </location>
</feature>
<evidence type="ECO:0000256" key="2">
    <source>
        <dbReference type="SAM" id="Phobius"/>
    </source>
</evidence>
<proteinExistence type="predicted"/>
<feature type="transmembrane region" description="Helical" evidence="2">
    <location>
        <begin position="264"/>
        <end position="285"/>
    </location>
</feature>
<feature type="transmembrane region" description="Helical" evidence="2">
    <location>
        <begin position="346"/>
        <end position="367"/>
    </location>
</feature>
<evidence type="ECO:0000313" key="4">
    <source>
        <dbReference type="Proteomes" id="UP001163823"/>
    </source>
</evidence>
<feature type="compositionally biased region" description="Basic and acidic residues" evidence="1">
    <location>
        <begin position="517"/>
        <end position="532"/>
    </location>
</feature>